<comment type="subcellular location">
    <subcellularLocation>
        <location evidence="1">Cell membrane</location>
        <topology evidence="1">Multi-pass membrane protein</topology>
    </subcellularLocation>
</comment>
<keyword evidence="5 9" id="KW-0297">G-protein coupled receptor</keyword>
<feature type="transmembrane region" description="Helical" evidence="10">
    <location>
        <begin position="57"/>
        <end position="79"/>
    </location>
</feature>
<dbReference type="PROSITE" id="PS00237">
    <property type="entry name" value="G_PROTEIN_RECEP_F1_1"/>
    <property type="match status" value="1"/>
</dbReference>
<comment type="similarity">
    <text evidence="9">Belongs to the G-protein coupled receptor 1 family.</text>
</comment>
<evidence type="ECO:0000256" key="8">
    <source>
        <dbReference type="ARBA" id="ARBA00023224"/>
    </source>
</evidence>
<keyword evidence="4 10" id="KW-1133">Transmembrane helix</keyword>
<accession>A0ABN8SK35</accession>
<dbReference type="PANTHER" id="PTHR24249:SF372">
    <property type="entry name" value="G-PROTEIN COUPLED RECEPTORS FAMILY 1 PROFILE DOMAIN-CONTAINING PROTEIN"/>
    <property type="match status" value="1"/>
</dbReference>
<feature type="transmembrane region" description="Helical" evidence="10">
    <location>
        <begin position="191"/>
        <end position="210"/>
    </location>
</feature>
<protein>
    <recommendedName>
        <fullName evidence="11">G-protein coupled receptors family 1 profile domain-containing protein</fullName>
    </recommendedName>
</protein>
<dbReference type="Gene3D" id="1.20.1070.10">
    <property type="entry name" value="Rhodopsin 7-helix transmembrane proteins"/>
    <property type="match status" value="1"/>
</dbReference>
<evidence type="ECO:0000313" key="12">
    <source>
        <dbReference type="EMBL" id="CAH3191858.1"/>
    </source>
</evidence>
<dbReference type="CDD" id="cd00637">
    <property type="entry name" value="7tm_classA_rhodopsin-like"/>
    <property type="match status" value="1"/>
</dbReference>
<gene>
    <name evidence="12" type="ORF">PEVE_00022796</name>
</gene>
<reference evidence="12 13" key="1">
    <citation type="submission" date="2022-05" db="EMBL/GenBank/DDBJ databases">
        <authorList>
            <consortium name="Genoscope - CEA"/>
            <person name="William W."/>
        </authorList>
    </citation>
    <scope>NUCLEOTIDE SEQUENCE [LARGE SCALE GENOMIC DNA]</scope>
</reference>
<proteinExistence type="inferred from homology"/>
<evidence type="ECO:0000256" key="10">
    <source>
        <dbReference type="SAM" id="Phobius"/>
    </source>
</evidence>
<dbReference type="PRINTS" id="PR00237">
    <property type="entry name" value="GPCRRHODOPSN"/>
</dbReference>
<feature type="transmembrane region" description="Helical" evidence="10">
    <location>
        <begin position="287"/>
        <end position="305"/>
    </location>
</feature>
<dbReference type="SUPFAM" id="SSF81321">
    <property type="entry name" value="Family A G protein-coupled receptor-like"/>
    <property type="match status" value="1"/>
</dbReference>
<dbReference type="InterPro" id="IPR050569">
    <property type="entry name" value="TAAR"/>
</dbReference>
<dbReference type="EMBL" id="CALNXI010003023">
    <property type="protein sequence ID" value="CAH3191858.1"/>
    <property type="molecule type" value="Genomic_DNA"/>
</dbReference>
<evidence type="ECO:0000256" key="9">
    <source>
        <dbReference type="RuleBase" id="RU000688"/>
    </source>
</evidence>
<keyword evidence="3 9" id="KW-0812">Transmembrane</keyword>
<keyword evidence="6 10" id="KW-0472">Membrane</keyword>
<keyword evidence="7 9" id="KW-0675">Receptor</keyword>
<feature type="transmembrane region" description="Helical" evidence="10">
    <location>
        <begin position="91"/>
        <end position="113"/>
    </location>
</feature>
<sequence>MGSFFNASFSTSSPSTLSKTLQTIVLCPTFVANVLGNVCVCLAVAHVRSLKLRPSSSILASLAVSDLFMSSFLVFRLIWLYDLKAASQVCQWFLVLLGALTYISILHICFLSCDRYVAVVYPLRYMTIMTNRLIKWTLIVCWCAPTLSLLMVPMVYQKAGRASFRSSLLGCAGSDRTSDDHEPSLFHGVHLVFNTSLFVLIPFVMMLFVYSRIAKISWSQSHRLEPGENLNPETAELRRRKRKEMKWMKTIVMVLGLFALCYLPGFVSLVVSVKIGMSRIPVVLRDTVVLLIVVQSALNPIIYMVRSNEFKRAFLKFFGRAPVVPQVQTTNTLTARSPPSRMELSVVCHVQNDRGGPSISVLPILETPLAANVAGALLTNPSLHLSLDCCHDDRRPSFLAVPTPDPSSPSREQIKHFFDNVSFRF</sequence>
<dbReference type="InterPro" id="IPR000276">
    <property type="entry name" value="GPCR_Rhodpsn"/>
</dbReference>
<evidence type="ECO:0000259" key="11">
    <source>
        <dbReference type="PROSITE" id="PS50262"/>
    </source>
</evidence>
<feature type="transmembrane region" description="Helical" evidence="10">
    <location>
        <begin position="247"/>
        <end position="267"/>
    </location>
</feature>
<evidence type="ECO:0000256" key="1">
    <source>
        <dbReference type="ARBA" id="ARBA00004651"/>
    </source>
</evidence>
<name>A0ABN8SK35_9CNID</name>
<comment type="caution">
    <text evidence="12">The sequence shown here is derived from an EMBL/GenBank/DDBJ whole genome shotgun (WGS) entry which is preliminary data.</text>
</comment>
<dbReference type="Pfam" id="PF00001">
    <property type="entry name" value="7tm_1"/>
    <property type="match status" value="1"/>
</dbReference>
<feature type="transmembrane region" description="Helical" evidence="10">
    <location>
        <begin position="20"/>
        <end position="45"/>
    </location>
</feature>
<evidence type="ECO:0000256" key="6">
    <source>
        <dbReference type="ARBA" id="ARBA00023136"/>
    </source>
</evidence>
<evidence type="ECO:0000256" key="4">
    <source>
        <dbReference type="ARBA" id="ARBA00022989"/>
    </source>
</evidence>
<dbReference type="Proteomes" id="UP001159427">
    <property type="component" value="Unassembled WGS sequence"/>
</dbReference>
<evidence type="ECO:0000256" key="5">
    <source>
        <dbReference type="ARBA" id="ARBA00023040"/>
    </source>
</evidence>
<evidence type="ECO:0000256" key="2">
    <source>
        <dbReference type="ARBA" id="ARBA00022475"/>
    </source>
</evidence>
<evidence type="ECO:0000256" key="7">
    <source>
        <dbReference type="ARBA" id="ARBA00023170"/>
    </source>
</evidence>
<feature type="transmembrane region" description="Helical" evidence="10">
    <location>
        <begin position="133"/>
        <end position="156"/>
    </location>
</feature>
<keyword evidence="2" id="KW-1003">Cell membrane</keyword>
<organism evidence="12 13">
    <name type="scientific">Porites evermanni</name>
    <dbReference type="NCBI Taxonomy" id="104178"/>
    <lineage>
        <taxon>Eukaryota</taxon>
        <taxon>Metazoa</taxon>
        <taxon>Cnidaria</taxon>
        <taxon>Anthozoa</taxon>
        <taxon>Hexacorallia</taxon>
        <taxon>Scleractinia</taxon>
        <taxon>Fungiina</taxon>
        <taxon>Poritidae</taxon>
        <taxon>Porites</taxon>
    </lineage>
</organism>
<feature type="domain" description="G-protein coupled receptors family 1 profile" evidence="11">
    <location>
        <begin position="36"/>
        <end position="303"/>
    </location>
</feature>
<dbReference type="PANTHER" id="PTHR24249">
    <property type="entry name" value="HISTAMINE RECEPTOR-RELATED G-PROTEIN COUPLED RECEPTOR"/>
    <property type="match status" value="1"/>
</dbReference>
<evidence type="ECO:0000256" key="3">
    <source>
        <dbReference type="ARBA" id="ARBA00022692"/>
    </source>
</evidence>
<keyword evidence="8 9" id="KW-0807">Transducer</keyword>
<evidence type="ECO:0000313" key="13">
    <source>
        <dbReference type="Proteomes" id="UP001159427"/>
    </source>
</evidence>
<dbReference type="SMART" id="SM01381">
    <property type="entry name" value="7TM_GPCR_Srsx"/>
    <property type="match status" value="1"/>
</dbReference>
<dbReference type="InterPro" id="IPR017452">
    <property type="entry name" value="GPCR_Rhodpsn_7TM"/>
</dbReference>
<dbReference type="PROSITE" id="PS50262">
    <property type="entry name" value="G_PROTEIN_RECEP_F1_2"/>
    <property type="match status" value="1"/>
</dbReference>
<keyword evidence="13" id="KW-1185">Reference proteome</keyword>